<dbReference type="PANTHER" id="PTHR10336:SF159">
    <property type="entry name" value="1-PHOSPHATIDYLINOSITOL 4,5-BISPHOSPHATE PHOSPHODIESTERASE GAMMA"/>
    <property type="match status" value="1"/>
</dbReference>
<dbReference type="SUPFAM" id="SSF50729">
    <property type="entry name" value="PH domain-like"/>
    <property type="match status" value="2"/>
</dbReference>
<dbReference type="PROSITE" id="PS50001">
    <property type="entry name" value="SH2"/>
    <property type="match status" value="2"/>
</dbReference>
<proteinExistence type="predicted"/>
<dbReference type="GO" id="GO:0046872">
    <property type="term" value="F:metal ion binding"/>
    <property type="evidence" value="ECO:0007669"/>
    <property type="project" value="UniProtKB-KW"/>
</dbReference>
<keyword evidence="9" id="KW-0460">Magnesium</keyword>
<dbReference type="SMART" id="SM00149">
    <property type="entry name" value="PLCYc"/>
    <property type="match status" value="1"/>
</dbReference>
<dbReference type="InterPro" id="IPR000980">
    <property type="entry name" value="SH2"/>
</dbReference>
<dbReference type="SMART" id="SM00148">
    <property type="entry name" value="PLCXc"/>
    <property type="match status" value="1"/>
</dbReference>
<organism evidence="27 28">
    <name type="scientific">Galendromus occidentalis</name>
    <name type="common">western predatory mite</name>
    <dbReference type="NCBI Taxonomy" id="34638"/>
    <lineage>
        <taxon>Eukaryota</taxon>
        <taxon>Metazoa</taxon>
        <taxon>Ecdysozoa</taxon>
        <taxon>Arthropoda</taxon>
        <taxon>Chelicerata</taxon>
        <taxon>Arachnida</taxon>
        <taxon>Acari</taxon>
        <taxon>Parasitiformes</taxon>
        <taxon>Mesostigmata</taxon>
        <taxon>Gamasina</taxon>
        <taxon>Phytoseioidea</taxon>
        <taxon>Phytoseiidae</taxon>
        <taxon>Typhlodrominae</taxon>
        <taxon>Galendromus</taxon>
    </lineage>
</organism>
<gene>
    <name evidence="28" type="primary">LOC100903411</name>
</gene>
<dbReference type="CDD" id="cd10341">
    <property type="entry name" value="SH2_N-SH2_PLC_gamma_like"/>
    <property type="match status" value="1"/>
</dbReference>
<dbReference type="InterPro" id="IPR035023">
    <property type="entry name" value="PLC-gamma_C-SH2"/>
</dbReference>
<keyword evidence="14 16" id="KW-0807">Transducer</keyword>
<dbReference type="GO" id="GO:0046488">
    <property type="term" value="P:phosphatidylinositol metabolic process"/>
    <property type="evidence" value="ECO:0007669"/>
    <property type="project" value="TreeGrafter"/>
</dbReference>
<dbReference type="FunFam" id="2.30.30.40:FF:000119">
    <property type="entry name" value="1-phosphatidylinositol 4,5-bisphosphate phosphodiesterase gamma"/>
    <property type="match status" value="1"/>
</dbReference>
<evidence type="ECO:0000256" key="12">
    <source>
        <dbReference type="ARBA" id="ARBA00023098"/>
    </source>
</evidence>
<dbReference type="EC" id="3.1.4.11" evidence="16"/>
<dbReference type="FunFam" id="3.30.505.10:FF:000009">
    <property type="entry name" value="1-phosphatidylinositol 4,5-bisphosphate phosphodiesterase gamma"/>
    <property type="match status" value="1"/>
</dbReference>
<dbReference type="Pfam" id="PF00017">
    <property type="entry name" value="SH2"/>
    <property type="match status" value="2"/>
</dbReference>
<protein>
    <recommendedName>
        <fullName evidence="16">1-phosphatidylinositol 4,5-bisphosphate phosphodiesterase gamma</fullName>
        <ecNumber evidence="16">3.1.4.11</ecNumber>
    </recommendedName>
</protein>
<accession>A0AAJ7P9F2</accession>
<evidence type="ECO:0000256" key="11">
    <source>
        <dbReference type="ARBA" id="ARBA00022999"/>
    </source>
</evidence>
<dbReference type="PROSITE" id="PS50008">
    <property type="entry name" value="PIPLC_Y_DOMAIN"/>
    <property type="match status" value="1"/>
</dbReference>
<dbReference type="CDD" id="cd11825">
    <property type="entry name" value="SH3_PLCgamma"/>
    <property type="match status" value="1"/>
</dbReference>
<reference evidence="28" key="1">
    <citation type="submission" date="2025-08" db="UniProtKB">
        <authorList>
            <consortium name="RefSeq"/>
        </authorList>
    </citation>
    <scope>IDENTIFICATION</scope>
</reference>
<dbReference type="InterPro" id="IPR011992">
    <property type="entry name" value="EF-hand-dom_pair"/>
</dbReference>
<dbReference type="GO" id="GO:0048468">
    <property type="term" value="P:cell development"/>
    <property type="evidence" value="ECO:0007669"/>
    <property type="project" value="UniProtKB-ARBA"/>
</dbReference>
<dbReference type="Pfam" id="PF00018">
    <property type="entry name" value="SH3_1"/>
    <property type="match status" value="1"/>
</dbReference>
<keyword evidence="13" id="KW-1015">Disulfide bond</keyword>
<dbReference type="GO" id="GO:0048015">
    <property type="term" value="P:phosphatidylinositol-mediated signaling"/>
    <property type="evidence" value="ECO:0007669"/>
    <property type="project" value="TreeGrafter"/>
</dbReference>
<dbReference type="GO" id="GO:0032587">
    <property type="term" value="C:ruffle membrane"/>
    <property type="evidence" value="ECO:0007669"/>
    <property type="project" value="TreeGrafter"/>
</dbReference>
<keyword evidence="12 16" id="KW-0443">Lipid metabolism</keyword>
<dbReference type="SUPFAM" id="SSF55550">
    <property type="entry name" value="SH2 domain"/>
    <property type="match status" value="2"/>
</dbReference>
<keyword evidence="6" id="KW-0677">Repeat</keyword>
<dbReference type="InterPro" id="IPR057061">
    <property type="entry name" value="PLCG_EF-hand_2"/>
</dbReference>
<dbReference type="SUPFAM" id="SSF51695">
    <property type="entry name" value="PLC-like phosphodiesterases"/>
    <property type="match status" value="1"/>
</dbReference>
<dbReference type="PROSITE" id="PS50002">
    <property type="entry name" value="SH3"/>
    <property type="match status" value="1"/>
</dbReference>
<dbReference type="InterPro" id="IPR000909">
    <property type="entry name" value="PLipase_C_PInositol-sp_X_dom"/>
</dbReference>
<dbReference type="PROSITE" id="PS50004">
    <property type="entry name" value="C2"/>
    <property type="match status" value="1"/>
</dbReference>
<dbReference type="SMART" id="SM00239">
    <property type="entry name" value="C2"/>
    <property type="match status" value="1"/>
</dbReference>
<keyword evidence="5" id="KW-0479">Metal-binding</keyword>
<dbReference type="Pfam" id="PF00388">
    <property type="entry name" value="PI-PLC-X"/>
    <property type="match status" value="1"/>
</dbReference>
<dbReference type="Pfam" id="PF00387">
    <property type="entry name" value="PI-PLC-Y"/>
    <property type="match status" value="1"/>
</dbReference>
<dbReference type="InterPro" id="IPR011993">
    <property type="entry name" value="PH-like_dom_sf"/>
</dbReference>
<keyword evidence="4" id="KW-0597">Phosphoprotein</keyword>
<evidence type="ECO:0000256" key="17">
    <source>
        <dbReference type="PROSITE-ProRule" id="PRU00191"/>
    </source>
</evidence>
<keyword evidence="11 17" id="KW-0727">SH2 domain</keyword>
<dbReference type="FunFam" id="3.20.20.190:FF:000004">
    <property type="entry name" value="1-phosphatidylinositol 4,5-bisphosphate phosphodiesterase gamma"/>
    <property type="match status" value="1"/>
</dbReference>
<dbReference type="SMART" id="SM00326">
    <property type="entry name" value="SH3"/>
    <property type="match status" value="1"/>
</dbReference>
<evidence type="ECO:0000256" key="14">
    <source>
        <dbReference type="ARBA" id="ARBA00023224"/>
    </source>
</evidence>
<dbReference type="CDD" id="cd00275">
    <property type="entry name" value="C2_PLC_like"/>
    <property type="match status" value="1"/>
</dbReference>
<comment type="function">
    <text evidence="16">Mediates the production of the second messenger molecules diacylglycerol (DAG) and inositol 1,4,5-trisphosphate (IP3). Plays an important role in the regulation of intracellular signaling cascades.</text>
</comment>
<feature type="domain" description="SH2" evidence="22">
    <location>
        <begin position="560"/>
        <end position="661"/>
    </location>
</feature>
<evidence type="ECO:0000256" key="19">
    <source>
        <dbReference type="RuleBase" id="RU361133"/>
    </source>
</evidence>
<dbReference type="InterPro" id="IPR036860">
    <property type="entry name" value="SH2_dom_sf"/>
</dbReference>
<evidence type="ECO:0000256" key="7">
    <source>
        <dbReference type="ARBA" id="ARBA00022801"/>
    </source>
</evidence>
<feature type="coiled-coil region" evidence="20">
    <location>
        <begin position="1238"/>
        <end position="1268"/>
    </location>
</feature>
<dbReference type="PRINTS" id="PR00401">
    <property type="entry name" value="SH2DOMAIN"/>
</dbReference>
<dbReference type="PROSITE" id="PS50003">
    <property type="entry name" value="PH_DOMAIN"/>
    <property type="match status" value="1"/>
</dbReference>
<evidence type="ECO:0000256" key="5">
    <source>
        <dbReference type="ARBA" id="ARBA00022723"/>
    </source>
</evidence>
<dbReference type="InterPro" id="IPR017946">
    <property type="entry name" value="PLC-like_Pdiesterase_TIM-brl"/>
</dbReference>
<dbReference type="Gene3D" id="2.30.29.30">
    <property type="entry name" value="Pleckstrin-homology domain (PH domain)/Phosphotyrosine-binding domain (PTB)"/>
    <property type="match status" value="1"/>
</dbReference>
<keyword evidence="8" id="KW-0106">Calcium</keyword>
<dbReference type="PRINTS" id="PR00390">
    <property type="entry name" value="PHPHLIPASEC"/>
</dbReference>
<dbReference type="CDD" id="cd13362">
    <property type="entry name" value="PH_PLC_gamma"/>
    <property type="match status" value="1"/>
</dbReference>
<dbReference type="InterPro" id="IPR036028">
    <property type="entry name" value="SH3-like_dom_sf"/>
</dbReference>
<dbReference type="GO" id="GO:0051209">
    <property type="term" value="P:release of sequestered calcium ion into cytosol"/>
    <property type="evidence" value="ECO:0007669"/>
    <property type="project" value="TreeGrafter"/>
</dbReference>
<dbReference type="SUPFAM" id="SSF47473">
    <property type="entry name" value="EF-hand"/>
    <property type="match status" value="1"/>
</dbReference>
<comment type="catalytic activity">
    <reaction evidence="1">
        <text>an N-(acyl)-sphingosylphosphoethanolamine = an N-(acyl)-sphingosyl-1,3-cyclic phosphate + ethanolamine</text>
        <dbReference type="Rhea" id="RHEA:60648"/>
        <dbReference type="ChEBI" id="CHEBI:57603"/>
        <dbReference type="ChEBI" id="CHEBI:143891"/>
        <dbReference type="ChEBI" id="CHEBI:143892"/>
    </reaction>
</comment>
<comment type="cofactor">
    <cofactor evidence="2">
        <name>Ca(2+)</name>
        <dbReference type="ChEBI" id="CHEBI:29108"/>
    </cofactor>
</comment>
<evidence type="ECO:0000313" key="27">
    <source>
        <dbReference type="Proteomes" id="UP000694867"/>
    </source>
</evidence>
<evidence type="ECO:0000313" key="28">
    <source>
        <dbReference type="RefSeq" id="XP_018494683.1"/>
    </source>
</evidence>
<evidence type="ECO:0000256" key="10">
    <source>
        <dbReference type="ARBA" id="ARBA00022963"/>
    </source>
</evidence>
<dbReference type="Gene3D" id="3.20.20.190">
    <property type="entry name" value="Phosphatidylinositol (PI) phosphodiesterase"/>
    <property type="match status" value="2"/>
</dbReference>
<dbReference type="GeneID" id="100903411"/>
<dbReference type="InterPro" id="IPR001711">
    <property type="entry name" value="PLipase_C_Pinositol-sp_Y"/>
</dbReference>
<dbReference type="Gene3D" id="2.30.30.40">
    <property type="entry name" value="SH3 Domains"/>
    <property type="match status" value="1"/>
</dbReference>
<dbReference type="CTD" id="32601"/>
<dbReference type="SMART" id="SM00233">
    <property type="entry name" value="PH"/>
    <property type="match status" value="2"/>
</dbReference>
<name>A0AAJ7P9F2_9ACAR</name>
<dbReference type="RefSeq" id="XP_018494683.1">
    <property type="nucleotide sequence ID" value="XM_018639167.1"/>
</dbReference>
<keyword evidence="10 16" id="KW-0442">Lipid degradation</keyword>
<evidence type="ECO:0000256" key="8">
    <source>
        <dbReference type="ARBA" id="ARBA00022837"/>
    </source>
</evidence>
<dbReference type="Pfam" id="PF23583">
    <property type="entry name" value="EF_HAND_2_PLCG"/>
    <property type="match status" value="1"/>
</dbReference>
<dbReference type="Proteomes" id="UP000694867">
    <property type="component" value="Unplaced"/>
</dbReference>
<dbReference type="InterPro" id="IPR035024">
    <property type="entry name" value="PLC-gamma_N-SH2"/>
</dbReference>
<evidence type="ECO:0000256" key="15">
    <source>
        <dbReference type="ARBA" id="ARBA00023239"/>
    </source>
</evidence>
<evidence type="ECO:0000259" key="25">
    <source>
        <dbReference type="PROSITE" id="PS50004"/>
    </source>
</evidence>
<dbReference type="GO" id="GO:0010634">
    <property type="term" value="P:positive regulation of epithelial cell migration"/>
    <property type="evidence" value="ECO:0007669"/>
    <property type="project" value="TreeGrafter"/>
</dbReference>
<evidence type="ECO:0000256" key="18">
    <source>
        <dbReference type="PROSITE-ProRule" id="PRU00192"/>
    </source>
</evidence>
<keyword evidence="20" id="KW-0175">Coiled coil</keyword>
<evidence type="ECO:0000256" key="16">
    <source>
        <dbReference type="PIRNR" id="PIRNR000952"/>
    </source>
</evidence>
<evidence type="ECO:0000256" key="20">
    <source>
        <dbReference type="SAM" id="Coils"/>
    </source>
</evidence>
<dbReference type="GO" id="GO:0016829">
    <property type="term" value="F:lyase activity"/>
    <property type="evidence" value="ECO:0007669"/>
    <property type="project" value="UniProtKB-KW"/>
</dbReference>
<dbReference type="Gene3D" id="3.30.505.10">
    <property type="entry name" value="SH2 domain"/>
    <property type="match status" value="2"/>
</dbReference>
<evidence type="ECO:0000259" key="22">
    <source>
        <dbReference type="PROSITE" id="PS50001"/>
    </source>
</evidence>
<evidence type="ECO:0000256" key="9">
    <source>
        <dbReference type="ARBA" id="ARBA00022842"/>
    </source>
</evidence>
<feature type="region of interest" description="Disordered" evidence="21">
    <location>
        <begin position="1"/>
        <end position="21"/>
    </location>
</feature>
<evidence type="ECO:0000256" key="3">
    <source>
        <dbReference type="ARBA" id="ARBA00022443"/>
    </source>
</evidence>
<evidence type="ECO:0000256" key="2">
    <source>
        <dbReference type="ARBA" id="ARBA00001913"/>
    </source>
</evidence>
<evidence type="ECO:0000256" key="6">
    <source>
        <dbReference type="ARBA" id="ARBA00022737"/>
    </source>
</evidence>
<feature type="domain" description="C2" evidence="25">
    <location>
        <begin position="1063"/>
        <end position="1185"/>
    </location>
</feature>
<dbReference type="GO" id="GO:0009395">
    <property type="term" value="P:phospholipid catabolic process"/>
    <property type="evidence" value="ECO:0007669"/>
    <property type="project" value="UniProtKB-UniRule"/>
</dbReference>
<dbReference type="InterPro" id="IPR001192">
    <property type="entry name" value="PI-PLC_fam"/>
</dbReference>
<dbReference type="Gene3D" id="2.60.40.150">
    <property type="entry name" value="C2 domain"/>
    <property type="match status" value="1"/>
</dbReference>
<dbReference type="PIRSF" id="PIRSF000952">
    <property type="entry name" value="PLC-gamma"/>
    <property type="match status" value="1"/>
</dbReference>
<dbReference type="SUPFAM" id="SSF49562">
    <property type="entry name" value="C2 domain (Calcium/lipid-binding domain, CaLB)"/>
    <property type="match status" value="1"/>
</dbReference>
<dbReference type="SUPFAM" id="SSF50044">
    <property type="entry name" value="SH3-domain"/>
    <property type="match status" value="1"/>
</dbReference>
<feature type="domain" description="PH" evidence="24">
    <location>
        <begin position="872"/>
        <end position="926"/>
    </location>
</feature>
<dbReference type="InterPro" id="IPR056586">
    <property type="entry name" value="EF-hand_PLCG1"/>
</dbReference>
<feature type="domain" description="PI-PLC Y-box" evidence="26">
    <location>
        <begin position="948"/>
        <end position="1060"/>
    </location>
</feature>
<evidence type="ECO:0000259" key="23">
    <source>
        <dbReference type="PROSITE" id="PS50002"/>
    </source>
</evidence>
<dbReference type="KEGG" id="goe:100903411"/>
<evidence type="ECO:0000256" key="4">
    <source>
        <dbReference type="ARBA" id="ARBA00022553"/>
    </source>
</evidence>
<keyword evidence="3 18" id="KW-0728">SH3 domain</keyword>
<dbReference type="PANTHER" id="PTHR10336">
    <property type="entry name" value="PHOSPHOINOSITIDE-SPECIFIC PHOSPHOLIPASE C FAMILY PROTEIN"/>
    <property type="match status" value="1"/>
</dbReference>
<keyword evidence="7 16" id="KW-0378">Hydrolase</keyword>
<dbReference type="AlphaFoldDB" id="A0AAJ7P9F2"/>
<dbReference type="GO" id="GO:0004435">
    <property type="term" value="F:phosphatidylinositol-4,5-bisphosphate phospholipase C activity"/>
    <property type="evidence" value="ECO:0007669"/>
    <property type="project" value="UniProtKB-UniRule"/>
</dbReference>
<evidence type="ECO:0000259" key="24">
    <source>
        <dbReference type="PROSITE" id="PS50003"/>
    </source>
</evidence>
<keyword evidence="27" id="KW-1185">Reference proteome</keyword>
<dbReference type="Pfam" id="PF00168">
    <property type="entry name" value="C2"/>
    <property type="match status" value="1"/>
</dbReference>
<evidence type="ECO:0000256" key="21">
    <source>
        <dbReference type="SAM" id="MobiDB-lite"/>
    </source>
</evidence>
<dbReference type="InterPro" id="IPR016279">
    <property type="entry name" value="PLC-gamma"/>
</dbReference>
<feature type="domain" description="SH2" evidence="22">
    <location>
        <begin position="672"/>
        <end position="762"/>
    </location>
</feature>
<dbReference type="InterPro" id="IPR001849">
    <property type="entry name" value="PH_domain"/>
</dbReference>
<dbReference type="InterPro" id="IPR001452">
    <property type="entry name" value="SH3_domain"/>
</dbReference>
<evidence type="ECO:0000256" key="1">
    <source>
        <dbReference type="ARBA" id="ARBA00000110"/>
    </source>
</evidence>
<dbReference type="InterPro" id="IPR035892">
    <property type="entry name" value="C2_domain_sf"/>
</dbReference>
<feature type="domain" description="SH3" evidence="23">
    <location>
        <begin position="793"/>
        <end position="853"/>
    </location>
</feature>
<comment type="catalytic activity">
    <reaction evidence="16 19">
        <text>a 1,2-diacyl-sn-glycero-3-phospho-(1D-myo-inositol-4,5-bisphosphate) + H2O = 1D-myo-inositol 1,4,5-trisphosphate + a 1,2-diacyl-sn-glycerol + H(+)</text>
        <dbReference type="Rhea" id="RHEA:33179"/>
        <dbReference type="ChEBI" id="CHEBI:15377"/>
        <dbReference type="ChEBI" id="CHEBI:15378"/>
        <dbReference type="ChEBI" id="CHEBI:17815"/>
        <dbReference type="ChEBI" id="CHEBI:58456"/>
        <dbReference type="ChEBI" id="CHEBI:203600"/>
        <dbReference type="EC" id="3.1.4.11"/>
    </reaction>
</comment>
<dbReference type="CDD" id="cd16201">
    <property type="entry name" value="EFh_PI-PLCgamma"/>
    <property type="match status" value="1"/>
</dbReference>
<dbReference type="CDD" id="cd09932">
    <property type="entry name" value="SH2_C-SH2_PLC_gamma_like"/>
    <property type="match status" value="1"/>
</dbReference>
<evidence type="ECO:0000256" key="13">
    <source>
        <dbReference type="ARBA" id="ARBA00023157"/>
    </source>
</evidence>
<dbReference type="InterPro" id="IPR000008">
    <property type="entry name" value="C2_dom"/>
</dbReference>
<dbReference type="CDD" id="cd08592">
    <property type="entry name" value="PI-PLCc_gamma"/>
    <property type="match status" value="1"/>
</dbReference>
<evidence type="ECO:0000259" key="26">
    <source>
        <dbReference type="PROSITE" id="PS50008"/>
    </source>
</evidence>
<dbReference type="Pfam" id="PF23329">
    <property type="entry name" value="EF_HAND_1_PLCG"/>
    <property type="match status" value="1"/>
</dbReference>
<dbReference type="SMART" id="SM00252">
    <property type="entry name" value="SH2"/>
    <property type="match status" value="2"/>
</dbReference>
<dbReference type="Gene3D" id="1.10.238.10">
    <property type="entry name" value="EF-hand"/>
    <property type="match status" value="1"/>
</dbReference>
<keyword evidence="15" id="KW-0456">Lyase</keyword>
<dbReference type="FunFam" id="3.30.505.10:FF:000011">
    <property type="entry name" value="1-phosphatidylinositol 4,5-bisphosphate phosphodiesterase gamma"/>
    <property type="match status" value="1"/>
</dbReference>
<sequence length="1269" mass="147006">MAATHSVRTRNVHSGAHNGPLPGISELEQIVRKLENGMTLIKFDQKGRPEKRRFFVKVETRQLFWSREGPNGRFIDEGSLDLREVKELRHGPTAKMFERWPDEAKRWDTHNCFAFFYGNTFRLKYLQCVATTLQECDQWVRGSRYLVEDTIGASYPLQVERWLRKEFYTMVNTRDTICLKDIKAFLPRVNCKLSTNKLKELFQVVDSKSQGEVGYEGFVNFYHNLMTPERLLPDTLKSYTSEDNKNVTLRSFCNFLLTVQKEPIGDAVISARMRNFLQDALRDTQEPYFSQQEFVDYLFSRDNQLLDQAKCELQQDMTRPLTHYWISSSHNTYLTGDQVKSESSCEAYARCLRMGCRCIELDCWDGPDGMPHIYHGHTLTTKIRFIDVLHTIKEHAFVASEFPLILSIENHCTLPQQRQMANLFQEVFRDMLLILPIERDAREMPSPLQLKRKIIIKHKKLPEGCDEKFVVTREDSIGPQETDISNSVKNGILYLEDPSEKEWKSHFFTLTQSRMYYAVEEQISPAPGEEEEDAEKEQATQNILQREGTTSDELHFGERWFHGKLPGGRQRAAELLQEYSYLGDGTFLVRESDTFVGDYSLSFWRQGKVYHSRIRTKQERGQTKYYLIDTMCFDTLYSLVTHYQTHSLRSQEFYMYLNETVPQPNSHEGKEWYHATTSKSKADELLKKAPCDGCFLVRPSENKEDNCFALSFRAEDQTKHCRIRQEGRLFLIGTAQFESLVDLVSYYEKNPLYKKVKLKYPISEGAVNRLRDEPSSSTFHSDAGQYMDPNNFKSQITVKALYDYRAQKPDELSFPKHAIITNVLKQDGGWWKGDYGGKKEHYFPANFVEEVDPSCQTEEDGAEMSPLGSLQKGFIDIAGCSVEILQSRGPYVFRISSPTKSMQKDIAAPSYEEMEEWVQKIRQIAQSANDKLEQRKEMERSLRLAKELSNLIIYCRSVQWCPERIGNFSEMSSFPETKVERLLVPGQVQFFMRYHRLQFSRVYPKGSRIDSSNYDPIRLWNVGCQMVALNYQTPDRPMQLNEGRFITNGKCGYVLRPEYMFIDNFDPYDRKSLPASVQPYTLTIKVIGGRHLMKPGRGIVSPFVEIELVGADYDNAKVKTATISDNGLNPVWNETFLLDVANPELALLRFVVFDVDMFGDPNFLGQATYPILCLRTGYRSVPLRNEYSEDLELASLLIHFDMIPAKPEDEVYASIQKLRDETRELDARLGGVDGGLDAETASQIRNTLQEMKEQLKTKNDHRRQLLLQC</sequence>
<dbReference type="PROSITE" id="PS50007">
    <property type="entry name" value="PIPLC_X_DOMAIN"/>
    <property type="match status" value="1"/>
</dbReference>